<dbReference type="Gene3D" id="3.40.50.150">
    <property type="entry name" value="Vaccinia Virus protein VP39"/>
    <property type="match status" value="1"/>
</dbReference>
<feature type="region of interest" description="Disordered" evidence="8">
    <location>
        <begin position="76"/>
        <end position="100"/>
    </location>
</feature>
<dbReference type="FunFam" id="2.70.160.11:FF:000018">
    <property type="entry name" value="Protein arginine N-methyltransferase"/>
    <property type="match status" value="1"/>
</dbReference>
<evidence type="ECO:0000256" key="6">
    <source>
        <dbReference type="PIRSR" id="PIRSR015894-2"/>
    </source>
</evidence>
<dbReference type="PROSITE" id="PS51678">
    <property type="entry name" value="SAM_MT_PRMT"/>
    <property type="match status" value="1"/>
</dbReference>
<dbReference type="InterPro" id="IPR035247">
    <property type="entry name" value="PRMT5_TIM"/>
</dbReference>
<dbReference type="Pfam" id="PF17286">
    <property type="entry name" value="PRMT5_C"/>
    <property type="match status" value="1"/>
</dbReference>
<feature type="domain" description="PRMT5 arginine-N-methyltransferase" evidence="9">
    <location>
        <begin position="396"/>
        <end position="593"/>
    </location>
</feature>
<dbReference type="Pfam" id="PF05185">
    <property type="entry name" value="PRMT5"/>
    <property type="match status" value="1"/>
</dbReference>
<feature type="domain" description="PRMT5 oligomerisation" evidence="11">
    <location>
        <begin position="596"/>
        <end position="801"/>
    </location>
</feature>
<dbReference type="InterPro" id="IPR007857">
    <property type="entry name" value="Arg_MeTrfase_PRMT5"/>
</dbReference>
<sequence>MASEQQNSAATADNPDDFTPTFYVGHHESRRPLPVTDFVLRQAQDVGYDMLTSPITSPYFHSRVLTLLSTHLAELQAAESSDGPNSTTPPAPIIPPLAPVDTPLTPGDTVSQLIACVSPWIDLCSADPLISNISRQVLNIEIAYAAFCGISNIIIPGPRSYSSSASDYDGLTQYARAIQEALTIGGYMQMAISIPMYGPEEAKEMTGDLVPFARTLPTAGKSKAKDIDLFESWDAWNLIRSMVFFERTSTDRVTTALGLPRQLPTESLQSRWFAEPLRILTFTPNTFLKNKGGHPVLSKNHQHLIARYMRLKQPPWLMLCDVGPIPGLDDPSALTQTADGFPSPSAVDDVSQTTSPTPAEAMEHAQRPTNKLKDPAAHLIYIRWLQRHQPIRTTIERFGAGYQDYLQAPLQPLTDNLESVTYEVFEKDPVKYDWYERAIAQALQDWSEKRKPTSSASGAVVVAVAGSGRGPLVTRALKASATTGVPVEVWAVEKNPNAYVLLQRHNEEDWGGVVNVVKSDMRAWKGPLRSGEQIGQAVTTGQNLPPQGIPATPYGKVDILVSELLGSFADNELSPECLDGVQHVLAPQYGISIPSSYTAHLTPILAPRLHADISHRAITDDTATDTPYVVLLHAIDYLATSVPDHPRIQQSWEFVHPLPSTTLNIAEARRGGGVSGGGGGSMSGGDGANEHNTRFAKHKFVCKDRGVVHGLAGYFEAVLYDGSVAGGSTAEAAKVELSTRPDTIDAKSKDMISWFPIFFPLKSPLYYADDSELEVSIWRQTDDRKVWYEWLVEAFVMVGPEKRLRTGRSEMGSSRKVGCLM</sequence>
<evidence type="ECO:0000256" key="2">
    <source>
        <dbReference type="ARBA" id="ARBA00022679"/>
    </source>
</evidence>
<gene>
    <name evidence="12" type="ORF">BP6252_09757</name>
</gene>
<feature type="compositionally biased region" description="Polar residues" evidence="8">
    <location>
        <begin position="1"/>
        <end position="11"/>
    </location>
</feature>
<evidence type="ECO:0000256" key="3">
    <source>
        <dbReference type="ARBA" id="ARBA00022691"/>
    </source>
</evidence>
<feature type="binding site" evidence="6">
    <location>
        <position position="493"/>
    </location>
    <ligand>
        <name>S-adenosyl-L-methionine</name>
        <dbReference type="ChEBI" id="CHEBI:59789"/>
    </ligand>
</feature>
<keyword evidence="1 4" id="KW-0489">Methyltransferase</keyword>
<feature type="compositionally biased region" description="Basic and acidic residues" evidence="8">
    <location>
        <begin position="361"/>
        <end position="370"/>
    </location>
</feature>
<dbReference type="SUPFAM" id="SSF53335">
    <property type="entry name" value="S-adenosyl-L-methionine-dependent methyltransferases"/>
    <property type="match status" value="1"/>
</dbReference>
<keyword evidence="13" id="KW-1185">Reference proteome</keyword>
<dbReference type="GO" id="GO:0005634">
    <property type="term" value="C:nucleus"/>
    <property type="evidence" value="ECO:0007669"/>
    <property type="project" value="TreeGrafter"/>
</dbReference>
<dbReference type="EMBL" id="PDLM01000011">
    <property type="protein sequence ID" value="RDW66122.1"/>
    <property type="molecule type" value="Genomic_DNA"/>
</dbReference>
<protein>
    <recommendedName>
        <fullName evidence="4">Protein arginine N-methyltransferase</fullName>
    </recommendedName>
</protein>
<feature type="binding site" evidence="6">
    <location>
        <begin position="431"/>
        <end position="432"/>
    </location>
    <ligand>
        <name>S-adenosyl-L-methionine</name>
        <dbReference type="ChEBI" id="CHEBI:59789"/>
    </ligand>
</feature>
<dbReference type="FunFam" id="3.40.50.150:FF:000149">
    <property type="entry name" value="Protein arginine N-methyltransferase"/>
    <property type="match status" value="1"/>
</dbReference>
<dbReference type="InterPro" id="IPR025799">
    <property type="entry name" value="Arg_MeTrfase"/>
</dbReference>
<proteinExistence type="inferred from homology"/>
<dbReference type="STRING" id="1849047.A0A3D8QWF6"/>
<dbReference type="InterPro" id="IPR035075">
    <property type="entry name" value="PRMT5"/>
</dbReference>
<dbReference type="PIRSF" id="PIRSF015894">
    <property type="entry name" value="Skb1_MeTrfase"/>
    <property type="match status" value="1"/>
</dbReference>
<keyword evidence="3 4" id="KW-0949">S-adenosyl-L-methionine</keyword>
<evidence type="ECO:0000259" key="10">
    <source>
        <dbReference type="Pfam" id="PF17285"/>
    </source>
</evidence>
<dbReference type="AlphaFoldDB" id="A0A3D8QWF6"/>
<feature type="compositionally biased region" description="Pro residues" evidence="8">
    <location>
        <begin position="87"/>
        <end position="98"/>
    </location>
</feature>
<dbReference type="Gene3D" id="2.70.160.11">
    <property type="entry name" value="Hnrnp arginine n-methyltransferase1"/>
    <property type="match status" value="1"/>
</dbReference>
<dbReference type="PANTHER" id="PTHR10738">
    <property type="entry name" value="PROTEIN ARGININE N-METHYLTRANSFERASE 5"/>
    <property type="match status" value="1"/>
</dbReference>
<dbReference type="GO" id="GO:0016274">
    <property type="term" value="F:protein-arginine N-methyltransferase activity"/>
    <property type="evidence" value="ECO:0007669"/>
    <property type="project" value="InterPro"/>
</dbReference>
<accession>A0A3D8QWF6</accession>
<dbReference type="Gene3D" id="3.20.20.150">
    <property type="entry name" value="Divalent-metal-dependent TIM barrel enzymes"/>
    <property type="match status" value="1"/>
</dbReference>
<feature type="active site" description="Proton donor/acceptor" evidence="5">
    <location>
        <position position="563"/>
    </location>
</feature>
<feature type="region of interest" description="Disordered" evidence="8">
    <location>
        <begin position="332"/>
        <end position="370"/>
    </location>
</feature>
<comment type="caution">
    <text evidence="12">The sequence shown here is derived from an EMBL/GenBank/DDBJ whole genome shotgun (WGS) entry which is preliminary data.</text>
</comment>
<evidence type="ECO:0000256" key="7">
    <source>
        <dbReference type="PIRSR" id="PIRSR015894-3"/>
    </source>
</evidence>
<evidence type="ECO:0000256" key="8">
    <source>
        <dbReference type="SAM" id="MobiDB-lite"/>
    </source>
</evidence>
<evidence type="ECO:0000256" key="1">
    <source>
        <dbReference type="ARBA" id="ARBA00022603"/>
    </source>
</evidence>
<evidence type="ECO:0000313" key="12">
    <source>
        <dbReference type="EMBL" id="RDW66122.1"/>
    </source>
</evidence>
<dbReference type="PANTHER" id="PTHR10738:SF0">
    <property type="entry name" value="PROTEIN ARGININE N-METHYLTRANSFERASE 5"/>
    <property type="match status" value="1"/>
</dbReference>
<feature type="binding site" evidence="6">
    <location>
        <position position="422"/>
    </location>
    <ligand>
        <name>S-adenosyl-L-methionine</name>
        <dbReference type="ChEBI" id="CHEBI:59789"/>
    </ligand>
</feature>
<feature type="domain" description="PRMT5 TIM barrel" evidence="10">
    <location>
        <begin position="47"/>
        <end position="387"/>
    </location>
</feature>
<evidence type="ECO:0000256" key="4">
    <source>
        <dbReference type="PIRNR" id="PIRNR015894"/>
    </source>
</evidence>
<name>A0A3D8QWF6_9HELO</name>
<reference evidence="12 13" key="1">
    <citation type="journal article" date="2018" name="IMA Fungus">
        <title>IMA Genome-F 9: Draft genome sequence of Annulohypoxylon stygium, Aspergillus mulundensis, Berkeleyomyces basicola (syn. Thielaviopsis basicola), Ceratocystis smalleyi, two Cercospora beticola strains, Coleophoma cylindrospora, Fusarium fracticaudum, Phialophora cf. hyalina, and Morchella septimelata.</title>
        <authorList>
            <person name="Wingfield B.D."/>
            <person name="Bills G.F."/>
            <person name="Dong Y."/>
            <person name="Huang W."/>
            <person name="Nel W.J."/>
            <person name="Swalarsk-Parry B.S."/>
            <person name="Vaghefi N."/>
            <person name="Wilken P.M."/>
            <person name="An Z."/>
            <person name="de Beer Z.W."/>
            <person name="De Vos L."/>
            <person name="Chen L."/>
            <person name="Duong T.A."/>
            <person name="Gao Y."/>
            <person name="Hammerbacher A."/>
            <person name="Kikkert J.R."/>
            <person name="Li Y."/>
            <person name="Li H."/>
            <person name="Li K."/>
            <person name="Li Q."/>
            <person name="Liu X."/>
            <person name="Ma X."/>
            <person name="Naidoo K."/>
            <person name="Pethybridge S.J."/>
            <person name="Sun J."/>
            <person name="Steenkamp E.T."/>
            <person name="van der Nest M.A."/>
            <person name="van Wyk S."/>
            <person name="Wingfield M.J."/>
            <person name="Xiong C."/>
            <person name="Yue Q."/>
            <person name="Zhang X."/>
        </authorList>
    </citation>
    <scope>NUCLEOTIDE SEQUENCE [LARGE SCALE GENOMIC DNA]</scope>
    <source>
        <strain evidence="12 13">BP6252</strain>
    </source>
</reference>
<feature type="region of interest" description="Disordered" evidence="8">
    <location>
        <begin position="1"/>
        <end position="25"/>
    </location>
</feature>
<dbReference type="Proteomes" id="UP000256645">
    <property type="component" value="Unassembled WGS sequence"/>
</dbReference>
<dbReference type="InterPro" id="IPR029063">
    <property type="entry name" value="SAM-dependent_MTases_sf"/>
</dbReference>
<evidence type="ECO:0000313" key="13">
    <source>
        <dbReference type="Proteomes" id="UP000256645"/>
    </source>
</evidence>
<dbReference type="GO" id="GO:0006355">
    <property type="term" value="P:regulation of DNA-templated transcription"/>
    <property type="evidence" value="ECO:0007669"/>
    <property type="project" value="TreeGrafter"/>
</dbReference>
<dbReference type="GO" id="GO:0032259">
    <property type="term" value="P:methylation"/>
    <property type="evidence" value="ECO:0007669"/>
    <property type="project" value="UniProtKB-KW"/>
</dbReference>
<dbReference type="OrthoDB" id="1368803at2759"/>
<evidence type="ECO:0000259" key="9">
    <source>
        <dbReference type="Pfam" id="PF05185"/>
    </source>
</evidence>
<feature type="active site" description="Proton donor/acceptor" evidence="5">
    <location>
        <position position="572"/>
    </location>
</feature>
<comment type="similarity">
    <text evidence="4">Belongs to the class I-like SAM-binding methyltransferase superfamily.</text>
</comment>
<evidence type="ECO:0000259" key="11">
    <source>
        <dbReference type="Pfam" id="PF17286"/>
    </source>
</evidence>
<dbReference type="Pfam" id="PF17285">
    <property type="entry name" value="PRMT5_TIM"/>
    <property type="match status" value="1"/>
</dbReference>
<feature type="site" description="Critical for specifying symmetric addition of methyl groups" evidence="7">
    <location>
        <position position="425"/>
    </location>
</feature>
<evidence type="ECO:0000256" key="5">
    <source>
        <dbReference type="PIRSR" id="PIRSR015894-1"/>
    </source>
</evidence>
<dbReference type="InterPro" id="IPR035248">
    <property type="entry name" value="PRMT5_C"/>
</dbReference>
<dbReference type="GO" id="GO:0005829">
    <property type="term" value="C:cytosol"/>
    <property type="evidence" value="ECO:0007669"/>
    <property type="project" value="TreeGrafter"/>
</dbReference>
<keyword evidence="2 4" id="KW-0808">Transferase</keyword>
<organism evidence="12 13">
    <name type="scientific">Coleophoma cylindrospora</name>
    <dbReference type="NCBI Taxonomy" id="1849047"/>
    <lineage>
        <taxon>Eukaryota</taxon>
        <taxon>Fungi</taxon>
        <taxon>Dikarya</taxon>
        <taxon>Ascomycota</taxon>
        <taxon>Pezizomycotina</taxon>
        <taxon>Leotiomycetes</taxon>
        <taxon>Helotiales</taxon>
        <taxon>Dermateaceae</taxon>
        <taxon>Coleophoma</taxon>
    </lineage>
</organism>
<feature type="binding site" evidence="6">
    <location>
        <begin position="520"/>
        <end position="521"/>
    </location>
    <ligand>
        <name>S-adenosyl-L-methionine</name>
        <dbReference type="ChEBI" id="CHEBI:59789"/>
    </ligand>
</feature>